<dbReference type="Gene3D" id="3.40.50.300">
    <property type="entry name" value="P-loop containing nucleotide triphosphate hydrolases"/>
    <property type="match status" value="2"/>
</dbReference>
<dbReference type="GO" id="GO:0004527">
    <property type="term" value="F:exonuclease activity"/>
    <property type="evidence" value="ECO:0007669"/>
    <property type="project" value="UniProtKB-KW"/>
</dbReference>
<evidence type="ECO:0000313" key="2">
    <source>
        <dbReference type="EMBL" id="KMJ45123.1"/>
    </source>
</evidence>
<sequence>MKFIKMTVENFMRIAEAEVELNDRGLILIQGKNTDDTSANSNGSGKSTLMNALCWGIYGETANGLKADDVLSTGFEKNCRVSIVIEDEDSKRYSIMRHRAHTTNKNRLMVSCEDGDLTKGTDKLTQEFIEKLIGASKEVFLASIYASQENMPDLPGMTDKNLKAIVEEAAGVDRLTYSYEIARERHNAKLAERDGVDGKITVADRAFISALETSEETEHSAAKWESQRKVRITEVKKSIELAEINLAELQLSSRDNPSLESIDEKITDIRTEISGVTEHDHKVSELESAIAKTRSMQMIKQNEIDRLKAQAKRAMTNATEVVAKVGVPCSECGKPYCESNLETVKKGHVDKARTDMTTITVELIPEINKITEQLTKAEEKLTILRTSRPNIDVQMESIANLQKQRAYVEKSTTNEKTAEIYYKAEIDKLKVIEAEINPFTGLIEKTKKEALLLKDNLKILKENKVVLDGECTLLEHARKVFSPSGVRSHILSNVTPFLNSRTAEYLNTLSDGSIEAVWSTMETTKKGEVKDKFNIAVSKEGASKSFAGLSGGEKRKVRIATALALQDLVANRATKNIQLFIGDEIDDALDVAGLERLMAILEVKARERGTVMIISHKEMKSWFRETITVESKGGRSYVN</sequence>
<dbReference type="Pfam" id="PF13476">
    <property type="entry name" value="AAA_23"/>
    <property type="match status" value="1"/>
</dbReference>
<dbReference type="PANTHER" id="PTHR32114">
    <property type="entry name" value="ABC TRANSPORTER ABCH.3"/>
    <property type="match status" value="1"/>
</dbReference>
<dbReference type="InterPro" id="IPR038729">
    <property type="entry name" value="Rad50/SbcC_AAA"/>
</dbReference>
<dbReference type="SUPFAM" id="SSF52540">
    <property type="entry name" value="P-loop containing nucleoside triphosphate hydrolases"/>
    <property type="match status" value="1"/>
</dbReference>
<dbReference type="GO" id="GO:0016887">
    <property type="term" value="F:ATP hydrolysis activity"/>
    <property type="evidence" value="ECO:0007669"/>
    <property type="project" value="InterPro"/>
</dbReference>
<accession>A0A0J5FS45</accession>
<protein>
    <submittedName>
        <fullName evidence="2">Exonuclease</fullName>
    </submittedName>
</protein>
<comment type="caution">
    <text evidence="2">The sequence shown here is derived from an EMBL/GenBank/DDBJ whole genome shotgun (WGS) entry which is preliminary data.</text>
</comment>
<dbReference type="STRING" id="880157.AB204_10515"/>
<dbReference type="InterPro" id="IPR027417">
    <property type="entry name" value="P-loop_NTPase"/>
</dbReference>
<evidence type="ECO:0000313" key="3">
    <source>
        <dbReference type="Proteomes" id="UP000036277"/>
    </source>
</evidence>
<keyword evidence="2" id="KW-0378">Hydrolase</keyword>
<dbReference type="PANTHER" id="PTHR32114:SF2">
    <property type="entry name" value="ABC TRANSPORTER ABCH.3"/>
    <property type="match status" value="1"/>
</dbReference>
<keyword evidence="2" id="KW-0269">Exonuclease</keyword>
<dbReference type="RefSeq" id="WP_047963321.1">
    <property type="nucleotide sequence ID" value="NZ_CAWMBG010000064.1"/>
</dbReference>
<proteinExistence type="predicted"/>
<feature type="domain" description="Rad50/SbcC-type AAA" evidence="1">
    <location>
        <begin position="5"/>
        <end position="273"/>
    </location>
</feature>
<dbReference type="GO" id="GO:0006302">
    <property type="term" value="P:double-strand break repair"/>
    <property type="evidence" value="ECO:0007669"/>
    <property type="project" value="InterPro"/>
</dbReference>
<keyword evidence="2" id="KW-0540">Nuclease</keyword>
<dbReference type="AlphaFoldDB" id="A0A0J5FS45"/>
<name>A0A0J5FS45_9GAMM</name>
<reference evidence="2 3" key="1">
    <citation type="submission" date="2015-06" db="EMBL/GenBank/DDBJ databases">
        <title>Draft Whole-Genome Sequence of the Entomopathogenic Bacterium Xenorhabdus khoisanae.</title>
        <authorList>
            <person name="Naidoo S."/>
            <person name="Featherston J."/>
            <person name="Gray V.M."/>
        </authorList>
    </citation>
    <scope>NUCLEOTIDE SEQUENCE [LARGE SCALE GENOMIC DNA]</scope>
    <source>
        <strain evidence="2 3">MCB</strain>
    </source>
</reference>
<dbReference type="EMBL" id="LFCV01000064">
    <property type="protein sequence ID" value="KMJ45123.1"/>
    <property type="molecule type" value="Genomic_DNA"/>
</dbReference>
<gene>
    <name evidence="2" type="ORF">AB204_10515</name>
</gene>
<dbReference type="OrthoDB" id="9795626at2"/>
<keyword evidence="3" id="KW-1185">Reference proteome</keyword>
<dbReference type="Proteomes" id="UP000036277">
    <property type="component" value="Unassembled WGS sequence"/>
</dbReference>
<evidence type="ECO:0000259" key="1">
    <source>
        <dbReference type="Pfam" id="PF13476"/>
    </source>
</evidence>
<dbReference type="PATRIC" id="fig|880157.4.peg.2225"/>
<organism evidence="2 3">
    <name type="scientific">Xenorhabdus khoisanae</name>
    <dbReference type="NCBI Taxonomy" id="880157"/>
    <lineage>
        <taxon>Bacteria</taxon>
        <taxon>Pseudomonadati</taxon>
        <taxon>Pseudomonadota</taxon>
        <taxon>Gammaproteobacteria</taxon>
        <taxon>Enterobacterales</taxon>
        <taxon>Morganellaceae</taxon>
        <taxon>Xenorhabdus</taxon>
    </lineage>
</organism>